<dbReference type="InterPro" id="IPR002481">
    <property type="entry name" value="FUR"/>
</dbReference>
<comment type="cofactor">
    <cofactor evidence="7">
        <name>Zn(2+)</name>
        <dbReference type="ChEBI" id="CHEBI:29105"/>
    </cofactor>
    <text evidence="7">Binds 1 zinc ion per subunit.</text>
</comment>
<evidence type="ECO:0000313" key="9">
    <source>
        <dbReference type="EMBL" id="MBB4105575.1"/>
    </source>
</evidence>
<feature type="binding site" evidence="8">
    <location>
        <position position="109"/>
    </location>
    <ligand>
        <name>Fe cation</name>
        <dbReference type="ChEBI" id="CHEBI:24875"/>
    </ligand>
</feature>
<keyword evidence="3 7" id="KW-0862">Zinc</keyword>
<keyword evidence="10" id="KW-1185">Reference proteome</keyword>
<dbReference type="InterPro" id="IPR036388">
    <property type="entry name" value="WH-like_DNA-bd_sf"/>
</dbReference>
<keyword evidence="2" id="KW-0678">Repressor</keyword>
<dbReference type="GO" id="GO:0003700">
    <property type="term" value="F:DNA-binding transcription factor activity"/>
    <property type="evidence" value="ECO:0007669"/>
    <property type="project" value="InterPro"/>
</dbReference>
<proteinExistence type="inferred from homology"/>
<dbReference type="GO" id="GO:0045892">
    <property type="term" value="P:negative regulation of DNA-templated transcription"/>
    <property type="evidence" value="ECO:0007669"/>
    <property type="project" value="TreeGrafter"/>
</dbReference>
<dbReference type="GO" id="GO:1900376">
    <property type="term" value="P:regulation of secondary metabolite biosynthetic process"/>
    <property type="evidence" value="ECO:0007669"/>
    <property type="project" value="TreeGrafter"/>
</dbReference>
<keyword evidence="7" id="KW-0479">Metal-binding</keyword>
<dbReference type="AlphaFoldDB" id="A0A7W6K7L0"/>
<evidence type="ECO:0000256" key="4">
    <source>
        <dbReference type="ARBA" id="ARBA00023015"/>
    </source>
</evidence>
<evidence type="ECO:0000256" key="1">
    <source>
        <dbReference type="ARBA" id="ARBA00007957"/>
    </source>
</evidence>
<accession>A0A7W6K7L0</accession>
<dbReference type="PANTHER" id="PTHR33202">
    <property type="entry name" value="ZINC UPTAKE REGULATION PROTEIN"/>
    <property type="match status" value="1"/>
</dbReference>
<keyword evidence="4" id="KW-0805">Transcription regulation</keyword>
<dbReference type="Proteomes" id="UP000584824">
    <property type="component" value="Unassembled WGS sequence"/>
</dbReference>
<evidence type="ECO:0000256" key="5">
    <source>
        <dbReference type="ARBA" id="ARBA00023125"/>
    </source>
</evidence>
<comment type="caution">
    <text evidence="9">The sequence shown here is derived from an EMBL/GenBank/DDBJ whole genome shotgun (WGS) entry which is preliminary data.</text>
</comment>
<dbReference type="GO" id="GO:0005829">
    <property type="term" value="C:cytosol"/>
    <property type="evidence" value="ECO:0007669"/>
    <property type="project" value="TreeGrafter"/>
</dbReference>
<dbReference type="PANTHER" id="PTHR33202:SF6">
    <property type="entry name" value="ZINC UPTAKE REGULATION PROTEIN"/>
    <property type="match status" value="1"/>
</dbReference>
<sequence>MLRDAHPETRNKLTRNQQLVLSTLEGSAQPLSAYNILDRLRDKGLKAPLQVYRALDRLMGAGLVHRLESMNAFVICCHSRDGHIHPRITAFEICEACGKVSEFHDERVEDALLRRARLDGFKVRNTSIEMQGICRECR</sequence>
<dbReference type="RefSeq" id="WP_183795175.1">
    <property type="nucleotide sequence ID" value="NZ_JACIDU010000024.1"/>
</dbReference>
<organism evidence="9 10">
    <name type="scientific">Allorhizobium borbori</name>
    <dbReference type="NCBI Taxonomy" id="485907"/>
    <lineage>
        <taxon>Bacteria</taxon>
        <taxon>Pseudomonadati</taxon>
        <taxon>Pseudomonadota</taxon>
        <taxon>Alphaproteobacteria</taxon>
        <taxon>Hyphomicrobiales</taxon>
        <taxon>Rhizobiaceae</taxon>
        <taxon>Rhizobium/Agrobacterium group</taxon>
        <taxon>Allorhizobium</taxon>
    </lineage>
</organism>
<keyword evidence="6" id="KW-0804">Transcription</keyword>
<feature type="binding site" evidence="7">
    <location>
        <position position="134"/>
    </location>
    <ligand>
        <name>Zn(2+)</name>
        <dbReference type="ChEBI" id="CHEBI:29105"/>
    </ligand>
</feature>
<dbReference type="Gene3D" id="1.10.10.10">
    <property type="entry name" value="Winged helix-like DNA-binding domain superfamily/Winged helix DNA-binding domain"/>
    <property type="match status" value="1"/>
</dbReference>
<dbReference type="GO" id="GO:0008270">
    <property type="term" value="F:zinc ion binding"/>
    <property type="evidence" value="ECO:0007669"/>
    <property type="project" value="TreeGrafter"/>
</dbReference>
<evidence type="ECO:0000256" key="7">
    <source>
        <dbReference type="PIRSR" id="PIRSR602481-1"/>
    </source>
</evidence>
<comment type="similarity">
    <text evidence="1">Belongs to the Fur family.</text>
</comment>
<feature type="binding site" evidence="7">
    <location>
        <position position="97"/>
    </location>
    <ligand>
        <name>Zn(2+)</name>
        <dbReference type="ChEBI" id="CHEBI:29105"/>
    </ligand>
</feature>
<reference evidence="9 10" key="1">
    <citation type="submission" date="2020-08" db="EMBL/GenBank/DDBJ databases">
        <title>Genomic Encyclopedia of Type Strains, Phase IV (KMG-IV): sequencing the most valuable type-strain genomes for metagenomic binning, comparative biology and taxonomic classification.</title>
        <authorList>
            <person name="Goeker M."/>
        </authorList>
    </citation>
    <scope>NUCLEOTIDE SEQUENCE [LARGE SCALE GENOMIC DNA]</scope>
    <source>
        <strain evidence="9 10">DSM 26385</strain>
    </source>
</reference>
<dbReference type="SUPFAM" id="SSF46785">
    <property type="entry name" value="Winged helix' DNA-binding domain"/>
    <property type="match status" value="1"/>
</dbReference>
<dbReference type="Gene3D" id="3.30.1490.190">
    <property type="match status" value="1"/>
</dbReference>
<evidence type="ECO:0000256" key="6">
    <source>
        <dbReference type="ARBA" id="ARBA00023163"/>
    </source>
</evidence>
<name>A0A7W6K7L0_9HYPH</name>
<dbReference type="EMBL" id="JACIDU010000024">
    <property type="protein sequence ID" value="MBB4105575.1"/>
    <property type="molecule type" value="Genomic_DNA"/>
</dbReference>
<evidence type="ECO:0000256" key="8">
    <source>
        <dbReference type="PIRSR" id="PIRSR602481-2"/>
    </source>
</evidence>
<gene>
    <name evidence="9" type="ORF">GGQ66_004162</name>
</gene>
<dbReference type="Pfam" id="PF01475">
    <property type="entry name" value="FUR"/>
    <property type="match status" value="1"/>
</dbReference>
<evidence type="ECO:0000256" key="2">
    <source>
        <dbReference type="ARBA" id="ARBA00022491"/>
    </source>
</evidence>
<protein>
    <submittedName>
        <fullName evidence="9">Fur family zinc uptake transcriptional regulator</fullName>
    </submittedName>
</protein>
<dbReference type="InterPro" id="IPR043135">
    <property type="entry name" value="Fur_C"/>
</dbReference>
<dbReference type="InterPro" id="IPR036390">
    <property type="entry name" value="WH_DNA-bd_sf"/>
</dbReference>
<keyword evidence="5" id="KW-0238">DNA-binding</keyword>
<evidence type="ECO:0000313" key="10">
    <source>
        <dbReference type="Proteomes" id="UP000584824"/>
    </source>
</evidence>
<comment type="cofactor">
    <cofactor evidence="8">
        <name>Mn(2+)</name>
        <dbReference type="ChEBI" id="CHEBI:29035"/>
    </cofactor>
    <cofactor evidence="8">
        <name>Fe(2+)</name>
        <dbReference type="ChEBI" id="CHEBI:29033"/>
    </cofactor>
    <text evidence="8">Binds 1 Mn(2+) or Fe(2+) ion per subunit.</text>
</comment>
<keyword evidence="8" id="KW-0408">Iron</keyword>
<dbReference type="GO" id="GO:0000976">
    <property type="term" value="F:transcription cis-regulatory region binding"/>
    <property type="evidence" value="ECO:0007669"/>
    <property type="project" value="TreeGrafter"/>
</dbReference>
<feature type="binding site" evidence="7">
    <location>
        <position position="94"/>
    </location>
    <ligand>
        <name>Zn(2+)</name>
        <dbReference type="ChEBI" id="CHEBI:29105"/>
    </ligand>
</feature>
<evidence type="ECO:0000256" key="3">
    <source>
        <dbReference type="ARBA" id="ARBA00022833"/>
    </source>
</evidence>
<feature type="binding site" evidence="7">
    <location>
        <position position="137"/>
    </location>
    <ligand>
        <name>Zn(2+)</name>
        <dbReference type="ChEBI" id="CHEBI:29105"/>
    </ligand>
</feature>